<dbReference type="InterPro" id="IPR014776">
    <property type="entry name" value="4pyrrole_Mease_sub2"/>
</dbReference>
<dbReference type="GO" id="GO:0032259">
    <property type="term" value="P:methylation"/>
    <property type="evidence" value="ECO:0007669"/>
    <property type="project" value="UniProtKB-KW"/>
</dbReference>
<feature type="domain" description="RsmI HTH" evidence="7">
    <location>
        <begin position="236"/>
        <end position="274"/>
    </location>
</feature>
<accession>A0A381U823</accession>
<dbReference type="InterPro" id="IPR014777">
    <property type="entry name" value="4pyrrole_Mease_sub1"/>
</dbReference>
<dbReference type="GO" id="GO:0008168">
    <property type="term" value="F:methyltransferase activity"/>
    <property type="evidence" value="ECO:0007669"/>
    <property type="project" value="UniProtKB-KW"/>
</dbReference>
<reference evidence="8" key="1">
    <citation type="submission" date="2018-05" db="EMBL/GenBank/DDBJ databases">
        <authorList>
            <person name="Lanie J.A."/>
            <person name="Ng W.-L."/>
            <person name="Kazmierczak K.M."/>
            <person name="Andrzejewski T.M."/>
            <person name="Davidsen T.M."/>
            <person name="Wayne K.J."/>
            <person name="Tettelin H."/>
            <person name="Glass J.I."/>
            <person name="Rusch D."/>
            <person name="Podicherti R."/>
            <person name="Tsui H.-C.T."/>
            <person name="Winkler M.E."/>
        </authorList>
    </citation>
    <scope>NUCLEOTIDE SEQUENCE</scope>
</reference>
<dbReference type="FunFam" id="3.30.950.10:FF:000002">
    <property type="entry name" value="Ribosomal RNA small subunit methyltransferase I"/>
    <property type="match status" value="1"/>
</dbReference>
<evidence type="ECO:0000259" key="7">
    <source>
        <dbReference type="Pfam" id="PF23016"/>
    </source>
</evidence>
<dbReference type="HAMAP" id="MF_01877">
    <property type="entry name" value="16SrRNA_methyltr_I"/>
    <property type="match status" value="1"/>
</dbReference>
<dbReference type="InterPro" id="IPR000878">
    <property type="entry name" value="4pyrrol_Mease"/>
</dbReference>
<dbReference type="PIRSF" id="PIRSF005917">
    <property type="entry name" value="MTase_YraL"/>
    <property type="match status" value="1"/>
</dbReference>
<keyword evidence="1" id="KW-0963">Cytoplasm</keyword>
<dbReference type="Pfam" id="PF23016">
    <property type="entry name" value="RsmI_C"/>
    <property type="match status" value="1"/>
</dbReference>
<dbReference type="Pfam" id="PF00590">
    <property type="entry name" value="TP_methylase"/>
    <property type="match status" value="1"/>
</dbReference>
<dbReference type="InterPro" id="IPR053910">
    <property type="entry name" value="RsmI_HTH"/>
</dbReference>
<dbReference type="Gene3D" id="3.30.950.10">
    <property type="entry name" value="Methyltransferase, Cobalt-precorrin-4 Transmethylase, Domain 2"/>
    <property type="match status" value="1"/>
</dbReference>
<dbReference type="SUPFAM" id="SSF53790">
    <property type="entry name" value="Tetrapyrrole methylase"/>
    <property type="match status" value="1"/>
</dbReference>
<dbReference type="AlphaFoldDB" id="A0A381U823"/>
<keyword evidence="2" id="KW-0698">rRNA processing</keyword>
<feature type="domain" description="Tetrapyrrole methylase" evidence="6">
    <location>
        <begin position="5"/>
        <end position="201"/>
    </location>
</feature>
<evidence type="ECO:0000256" key="3">
    <source>
        <dbReference type="ARBA" id="ARBA00022603"/>
    </source>
</evidence>
<keyword evidence="4" id="KW-0808">Transferase</keyword>
<dbReference type="InterPro" id="IPR035996">
    <property type="entry name" value="4pyrrol_Methylase_sf"/>
</dbReference>
<dbReference type="Gene3D" id="3.40.1010.10">
    <property type="entry name" value="Cobalt-precorrin-4 Transmethylase, Domain 1"/>
    <property type="match status" value="1"/>
</dbReference>
<evidence type="ECO:0000256" key="4">
    <source>
        <dbReference type="ARBA" id="ARBA00022679"/>
    </source>
</evidence>
<dbReference type="EMBL" id="UINC01005917">
    <property type="protein sequence ID" value="SVA24366.1"/>
    <property type="molecule type" value="Genomic_DNA"/>
</dbReference>
<evidence type="ECO:0000256" key="1">
    <source>
        <dbReference type="ARBA" id="ARBA00022490"/>
    </source>
</evidence>
<keyword evidence="3" id="KW-0489">Methyltransferase</keyword>
<name>A0A381U823_9ZZZZ</name>
<gene>
    <name evidence="8" type="ORF">METZ01_LOCUS77220</name>
</gene>
<evidence type="ECO:0000313" key="8">
    <source>
        <dbReference type="EMBL" id="SVA24366.1"/>
    </source>
</evidence>
<evidence type="ECO:0000256" key="5">
    <source>
        <dbReference type="ARBA" id="ARBA00022691"/>
    </source>
</evidence>
<dbReference type="CDD" id="cd11648">
    <property type="entry name" value="RsmI"/>
    <property type="match status" value="1"/>
</dbReference>
<sequence>MPGQLNIVSTPIGNLQDITFRAIEVLKSVDLILAEDTRVAKKLLNHYAIENKIVSFNLINENQKTKTLIKKLKQGENIALIADAGTPLISDPGYFLIRSAREESIKVVPIPGCSAVITALTASGISSDKFTFYGFLPKTKAKRSKELIKFTNRPETLIFYESVHRIVNTIESMKEIFGEHRNAVLCKEMTKLHESFLGSNLLEISNYLLANPDRLKGEFTIIVQGESNASIDYEKIDFILSLLAPEMSLKSSVKICAKITGFSKKIIYAHALEKQY</sequence>
<evidence type="ECO:0000256" key="2">
    <source>
        <dbReference type="ARBA" id="ARBA00022552"/>
    </source>
</evidence>
<dbReference type="NCBIfam" id="TIGR00096">
    <property type="entry name" value="16S rRNA (cytidine(1402)-2'-O)-methyltransferase"/>
    <property type="match status" value="1"/>
</dbReference>
<keyword evidence="5" id="KW-0949">S-adenosyl-L-methionine</keyword>
<dbReference type="PANTHER" id="PTHR46111">
    <property type="entry name" value="RIBOSOMAL RNA SMALL SUBUNIT METHYLTRANSFERASE I"/>
    <property type="match status" value="1"/>
</dbReference>
<dbReference type="FunFam" id="3.40.1010.10:FF:000007">
    <property type="entry name" value="Ribosomal RNA small subunit methyltransferase I"/>
    <property type="match status" value="1"/>
</dbReference>
<evidence type="ECO:0000259" key="6">
    <source>
        <dbReference type="Pfam" id="PF00590"/>
    </source>
</evidence>
<organism evidence="8">
    <name type="scientific">marine metagenome</name>
    <dbReference type="NCBI Taxonomy" id="408172"/>
    <lineage>
        <taxon>unclassified sequences</taxon>
        <taxon>metagenomes</taxon>
        <taxon>ecological metagenomes</taxon>
    </lineage>
</organism>
<protein>
    <submittedName>
        <fullName evidence="8">Uncharacterized protein</fullName>
    </submittedName>
</protein>
<dbReference type="GO" id="GO:0006364">
    <property type="term" value="P:rRNA processing"/>
    <property type="evidence" value="ECO:0007669"/>
    <property type="project" value="UniProtKB-KW"/>
</dbReference>
<dbReference type="PANTHER" id="PTHR46111:SF1">
    <property type="entry name" value="RIBOSOMAL RNA SMALL SUBUNIT METHYLTRANSFERASE I"/>
    <property type="match status" value="1"/>
</dbReference>
<proteinExistence type="inferred from homology"/>
<dbReference type="InterPro" id="IPR008189">
    <property type="entry name" value="rRNA_ssu_MeTfrase_I"/>
</dbReference>